<feature type="transmembrane region" description="Helical" evidence="2">
    <location>
        <begin position="124"/>
        <end position="147"/>
    </location>
</feature>
<evidence type="ECO:0000256" key="1">
    <source>
        <dbReference type="SAM" id="MobiDB-lite"/>
    </source>
</evidence>
<evidence type="ECO:0000256" key="2">
    <source>
        <dbReference type="SAM" id="Phobius"/>
    </source>
</evidence>
<accession>A0A818AG15</accession>
<evidence type="ECO:0000313" key="5">
    <source>
        <dbReference type="Proteomes" id="UP000663865"/>
    </source>
</evidence>
<dbReference type="EMBL" id="CAJNYV010001090">
    <property type="protein sequence ID" value="CAF3404018.1"/>
    <property type="molecule type" value="Genomic_DNA"/>
</dbReference>
<comment type="caution">
    <text evidence="4">The sequence shown here is derived from an EMBL/GenBank/DDBJ whole genome shotgun (WGS) entry which is preliminary data.</text>
</comment>
<feature type="region of interest" description="Disordered" evidence="1">
    <location>
        <begin position="39"/>
        <end position="60"/>
    </location>
</feature>
<feature type="signal peptide" evidence="3">
    <location>
        <begin position="1"/>
        <end position="16"/>
    </location>
</feature>
<name>A0A818AG15_9BILA</name>
<keyword evidence="2" id="KW-0472">Membrane</keyword>
<organism evidence="4 5">
    <name type="scientific">Rotaria socialis</name>
    <dbReference type="NCBI Taxonomy" id="392032"/>
    <lineage>
        <taxon>Eukaryota</taxon>
        <taxon>Metazoa</taxon>
        <taxon>Spiralia</taxon>
        <taxon>Gnathifera</taxon>
        <taxon>Rotifera</taxon>
        <taxon>Eurotatoria</taxon>
        <taxon>Bdelloidea</taxon>
        <taxon>Philodinida</taxon>
        <taxon>Philodinidae</taxon>
        <taxon>Rotaria</taxon>
    </lineage>
</organism>
<feature type="transmembrane region" description="Helical" evidence="2">
    <location>
        <begin position="159"/>
        <end position="181"/>
    </location>
</feature>
<evidence type="ECO:0000313" key="4">
    <source>
        <dbReference type="EMBL" id="CAF3404018.1"/>
    </source>
</evidence>
<feature type="compositionally biased region" description="Polar residues" evidence="1">
    <location>
        <begin position="39"/>
        <end position="57"/>
    </location>
</feature>
<dbReference type="AlphaFoldDB" id="A0A818AG15"/>
<feature type="transmembrane region" description="Helical" evidence="2">
    <location>
        <begin position="90"/>
        <end position="112"/>
    </location>
</feature>
<protein>
    <submittedName>
        <fullName evidence="4">Uncharacterized protein</fullName>
    </submittedName>
</protein>
<reference evidence="4" key="1">
    <citation type="submission" date="2021-02" db="EMBL/GenBank/DDBJ databases">
        <authorList>
            <person name="Nowell W R."/>
        </authorList>
    </citation>
    <scope>NUCLEOTIDE SEQUENCE</scope>
</reference>
<feature type="chain" id="PRO_5032939856" evidence="3">
    <location>
        <begin position="17"/>
        <end position="254"/>
    </location>
</feature>
<keyword evidence="2" id="KW-0812">Transmembrane</keyword>
<gene>
    <name evidence="4" type="ORF">KIK155_LOCUS8389</name>
</gene>
<keyword evidence="2" id="KW-1133">Transmembrane helix</keyword>
<proteinExistence type="predicted"/>
<evidence type="ECO:0000256" key="3">
    <source>
        <dbReference type="SAM" id="SignalP"/>
    </source>
</evidence>
<sequence>MSILLVLAGIVSCAQCPTCKTYVPIPPDLLSSLTQGQTAKSTSRVQPTRNTPQNTDALKTPHTLHRTPATMNSSYSNSLSNLENSWRSKFLGMPVLILGIVQIVLIVLIFILEITSLGLSSYSATGAGIWCSIFFFPAAISTVLLVIKWERSRVWATRVFIAQAVMLVFSFVLIGIVGSYVSSYSATAAATTTYSAYYSTTNLTTKYHVMQAQLAFAIILMFSGFTYVTFYLVVTYLALWRPFQTLDLPHLFVA</sequence>
<dbReference type="Proteomes" id="UP000663865">
    <property type="component" value="Unassembled WGS sequence"/>
</dbReference>
<feature type="transmembrane region" description="Helical" evidence="2">
    <location>
        <begin position="214"/>
        <end position="239"/>
    </location>
</feature>
<keyword evidence="3" id="KW-0732">Signal</keyword>